<dbReference type="SFLD" id="SFLDS00019">
    <property type="entry name" value="Glutathione_Transferase_(cytos"/>
    <property type="match status" value="1"/>
</dbReference>
<reference evidence="3 4" key="1">
    <citation type="journal article" date="2011" name="Int. J. Syst. Evol. Microbiol.">
        <title>Zhongshania antarctica gen. nov., sp. nov. and Zhongshania guokunii sp. nov., gammaproteobacteria respectively isolated from coastal attached (fast) ice and surface seawater of the Antarctic.</title>
        <authorList>
            <person name="Li H.J."/>
            <person name="Zhang X.Y."/>
            <person name="Chen C.X."/>
            <person name="Zhang Y.J."/>
            <person name="Gao Z.M."/>
            <person name="Yu Y."/>
            <person name="Chen X.L."/>
            <person name="Chen B."/>
            <person name="Zhang Y.Z."/>
        </authorList>
    </citation>
    <scope>NUCLEOTIDE SEQUENCE [LARGE SCALE GENOMIC DNA]</scope>
    <source>
        <strain evidence="3 4">R06B22</strain>
    </source>
</reference>
<sequence length="212" mass="23797">MIILHGNSASPYVRKVLAVLALKSLPYEQTQQMPFSKDAEFQKISPLGKIPALQDGDLTICDSTVICEYLEDAYPDVAVYPTDIKDKAKARWLEELGGSRVTELASGIFFQRFMRPMAFKQEPDEELVSKIINKQLPPILDYLESQVPAEGFIFGNLTLADISLVSPFINAGYANYQIDAEGWPRFSAFMQRVKEHEVMSPLLAKEAKMLGM</sequence>
<dbReference type="PROSITE" id="PS50404">
    <property type="entry name" value="GST_NTER"/>
    <property type="match status" value="1"/>
</dbReference>
<comment type="caution">
    <text evidence="3">The sequence shown here is derived from an EMBL/GenBank/DDBJ whole genome shotgun (WGS) entry which is preliminary data.</text>
</comment>
<feature type="domain" description="GST N-terminal" evidence="1">
    <location>
        <begin position="1"/>
        <end position="78"/>
    </location>
</feature>
<dbReference type="Gene3D" id="1.20.1050.10">
    <property type="match status" value="1"/>
</dbReference>
<dbReference type="PANTHER" id="PTHR42673:SF21">
    <property type="entry name" value="GLUTATHIONE S-TRANSFERASE YFCF"/>
    <property type="match status" value="1"/>
</dbReference>
<keyword evidence="4" id="KW-1185">Reference proteome</keyword>
<dbReference type="RefSeq" id="WP_368376648.1">
    <property type="nucleotide sequence ID" value="NZ_JBFRYB010000001.1"/>
</dbReference>
<proteinExistence type="predicted"/>
<protein>
    <submittedName>
        <fullName evidence="3">Glutathione S-transferase family protein</fullName>
    </submittedName>
</protein>
<dbReference type="InterPro" id="IPR004045">
    <property type="entry name" value="Glutathione_S-Trfase_N"/>
</dbReference>
<evidence type="ECO:0000259" key="1">
    <source>
        <dbReference type="PROSITE" id="PS50404"/>
    </source>
</evidence>
<evidence type="ECO:0000313" key="3">
    <source>
        <dbReference type="EMBL" id="MEX1666574.1"/>
    </source>
</evidence>
<gene>
    <name evidence="3" type="ORF">AB4875_13855</name>
</gene>
<feature type="domain" description="GST C-terminal" evidence="2">
    <location>
        <begin position="83"/>
        <end position="212"/>
    </location>
</feature>
<dbReference type="InterPro" id="IPR010987">
    <property type="entry name" value="Glutathione-S-Trfase_C-like"/>
</dbReference>
<dbReference type="PROSITE" id="PS50405">
    <property type="entry name" value="GST_CTER"/>
    <property type="match status" value="1"/>
</dbReference>
<dbReference type="InterPro" id="IPR036282">
    <property type="entry name" value="Glutathione-S-Trfase_C_sf"/>
</dbReference>
<evidence type="ECO:0000313" key="4">
    <source>
        <dbReference type="Proteomes" id="UP001557484"/>
    </source>
</evidence>
<dbReference type="Proteomes" id="UP001557484">
    <property type="component" value="Unassembled WGS sequence"/>
</dbReference>
<dbReference type="Gene3D" id="3.40.30.10">
    <property type="entry name" value="Glutaredoxin"/>
    <property type="match status" value="1"/>
</dbReference>
<dbReference type="InterPro" id="IPR036249">
    <property type="entry name" value="Thioredoxin-like_sf"/>
</dbReference>
<dbReference type="Pfam" id="PF13417">
    <property type="entry name" value="GST_N_3"/>
    <property type="match status" value="1"/>
</dbReference>
<accession>A0ABV3TY83</accession>
<dbReference type="CDD" id="cd00570">
    <property type="entry name" value="GST_N_family"/>
    <property type="match status" value="1"/>
</dbReference>
<dbReference type="EMBL" id="JBFRYB010000001">
    <property type="protein sequence ID" value="MEX1666574.1"/>
    <property type="molecule type" value="Genomic_DNA"/>
</dbReference>
<evidence type="ECO:0000259" key="2">
    <source>
        <dbReference type="PROSITE" id="PS50405"/>
    </source>
</evidence>
<dbReference type="InterPro" id="IPR040079">
    <property type="entry name" value="Glutathione_S-Trfase"/>
</dbReference>
<dbReference type="SUPFAM" id="SSF47616">
    <property type="entry name" value="GST C-terminal domain-like"/>
    <property type="match status" value="1"/>
</dbReference>
<name>A0ABV3TY83_9GAMM</name>
<dbReference type="SFLD" id="SFLDG00358">
    <property type="entry name" value="Main_(cytGST)"/>
    <property type="match status" value="1"/>
</dbReference>
<dbReference type="SUPFAM" id="SSF52833">
    <property type="entry name" value="Thioredoxin-like"/>
    <property type="match status" value="1"/>
</dbReference>
<dbReference type="PANTHER" id="PTHR42673">
    <property type="entry name" value="MALEYLACETOACETATE ISOMERASE"/>
    <property type="match status" value="1"/>
</dbReference>
<dbReference type="InterPro" id="IPR004046">
    <property type="entry name" value="GST_C"/>
</dbReference>
<dbReference type="Pfam" id="PF14497">
    <property type="entry name" value="GST_C_3"/>
    <property type="match status" value="1"/>
</dbReference>
<organism evidence="3 4">
    <name type="scientific">Zhongshania arctica</name>
    <dbReference type="NCBI Taxonomy" id="3238302"/>
    <lineage>
        <taxon>Bacteria</taxon>
        <taxon>Pseudomonadati</taxon>
        <taxon>Pseudomonadota</taxon>
        <taxon>Gammaproteobacteria</taxon>
        <taxon>Cellvibrionales</taxon>
        <taxon>Spongiibacteraceae</taxon>
        <taxon>Zhongshania</taxon>
    </lineage>
</organism>